<reference evidence="3 4" key="1">
    <citation type="submission" date="2016-10" db="EMBL/GenBank/DDBJ databases">
        <authorList>
            <person name="de Groot N.N."/>
        </authorList>
    </citation>
    <scope>NUCLEOTIDE SEQUENCE [LARGE SCALE GENOMIC DNA]</scope>
    <source>
        <strain evidence="3 4">DSM 27375</strain>
    </source>
</reference>
<gene>
    <name evidence="3" type="ORF">SAMN04488117_107114</name>
</gene>
<protein>
    <submittedName>
        <fullName evidence="3">Polyisoprenoid-binding protein YceI</fullName>
    </submittedName>
</protein>
<feature type="domain" description="Lipid/polyisoprenoid-binding YceI-like" evidence="2">
    <location>
        <begin position="24"/>
        <end position="188"/>
    </location>
</feature>
<dbReference type="Gene3D" id="2.40.128.110">
    <property type="entry name" value="Lipid/polyisoprenoid-binding, YceI-like"/>
    <property type="match status" value="1"/>
</dbReference>
<evidence type="ECO:0000259" key="2">
    <source>
        <dbReference type="SMART" id="SM00867"/>
    </source>
</evidence>
<dbReference type="PANTHER" id="PTHR34406">
    <property type="entry name" value="PROTEIN YCEI"/>
    <property type="match status" value="1"/>
</dbReference>
<dbReference type="SUPFAM" id="SSF101874">
    <property type="entry name" value="YceI-like"/>
    <property type="match status" value="1"/>
</dbReference>
<dbReference type="Proteomes" id="UP000182284">
    <property type="component" value="Unassembled WGS sequence"/>
</dbReference>
<dbReference type="InterPro" id="IPR036761">
    <property type="entry name" value="TTHA0802/YceI-like_sf"/>
</dbReference>
<organism evidence="3 4">
    <name type="scientific">Celeribacter baekdonensis</name>
    <dbReference type="NCBI Taxonomy" id="875171"/>
    <lineage>
        <taxon>Bacteria</taxon>
        <taxon>Pseudomonadati</taxon>
        <taxon>Pseudomonadota</taxon>
        <taxon>Alphaproteobacteria</taxon>
        <taxon>Rhodobacterales</taxon>
        <taxon>Roseobacteraceae</taxon>
        <taxon>Celeribacter</taxon>
    </lineage>
</organism>
<sequence>MKSILLSSALILGLGAAASAEPVKYVLDASHSQIVFTYEHLGFSTTTGVFSGFDGEIMFDAEDAAASSVTVAFPTDSLYTGWAERTAHFLTDDFFGAEANPTISFTSTGIEVTGETEGKITGDLTINGITKSVVLDAEVTQMGDHPMAGKPWVGFEAETSVLRSDFDMGMYTPYISDEVQIEISIEAMQAE</sequence>
<feature type="chain" id="PRO_5010197808" evidence="1">
    <location>
        <begin position="21"/>
        <end position="191"/>
    </location>
</feature>
<dbReference type="PANTHER" id="PTHR34406:SF1">
    <property type="entry name" value="PROTEIN YCEI"/>
    <property type="match status" value="1"/>
</dbReference>
<evidence type="ECO:0000313" key="3">
    <source>
        <dbReference type="EMBL" id="SDF77991.1"/>
    </source>
</evidence>
<keyword evidence="1" id="KW-0732">Signal</keyword>
<accession>A0A1G7NVI5</accession>
<name>A0A1G7NVI5_9RHOB</name>
<feature type="signal peptide" evidence="1">
    <location>
        <begin position="1"/>
        <end position="20"/>
    </location>
</feature>
<dbReference type="InterPro" id="IPR007372">
    <property type="entry name" value="Lipid/polyisoprenoid-bd_YceI"/>
</dbReference>
<evidence type="ECO:0000313" key="4">
    <source>
        <dbReference type="Proteomes" id="UP000182284"/>
    </source>
</evidence>
<dbReference type="AlphaFoldDB" id="A0A1G7NVI5"/>
<dbReference type="SMART" id="SM00867">
    <property type="entry name" value="YceI"/>
    <property type="match status" value="1"/>
</dbReference>
<dbReference type="OrthoDB" id="9811006at2"/>
<dbReference type="EMBL" id="FNBL01000007">
    <property type="protein sequence ID" value="SDF77991.1"/>
    <property type="molecule type" value="Genomic_DNA"/>
</dbReference>
<dbReference type="Pfam" id="PF04264">
    <property type="entry name" value="YceI"/>
    <property type="match status" value="1"/>
</dbReference>
<evidence type="ECO:0000256" key="1">
    <source>
        <dbReference type="SAM" id="SignalP"/>
    </source>
</evidence>
<dbReference type="RefSeq" id="WP_074645678.1">
    <property type="nucleotide sequence ID" value="NZ_FNBL01000007.1"/>
</dbReference>
<proteinExistence type="predicted"/>